<dbReference type="InterPro" id="IPR046341">
    <property type="entry name" value="SET_dom_sf"/>
</dbReference>
<dbReference type="PROSITE" id="PS50280">
    <property type="entry name" value="SET"/>
    <property type="match status" value="1"/>
</dbReference>
<dbReference type="Gene3D" id="2.30.280.10">
    <property type="entry name" value="SRA-YDG"/>
    <property type="match status" value="1"/>
</dbReference>
<dbReference type="GO" id="GO:0042054">
    <property type="term" value="F:histone methyltransferase activity"/>
    <property type="evidence" value="ECO:0007669"/>
    <property type="project" value="InterPro"/>
</dbReference>
<feature type="domain" description="SET" evidence="11">
    <location>
        <begin position="519"/>
        <end position="660"/>
    </location>
</feature>
<evidence type="ECO:0000259" key="11">
    <source>
        <dbReference type="PROSITE" id="PS50280"/>
    </source>
</evidence>
<evidence type="ECO:0000259" key="14">
    <source>
        <dbReference type="PROSITE" id="PS51015"/>
    </source>
</evidence>
<dbReference type="Pfam" id="PF05033">
    <property type="entry name" value="Pre-SET"/>
    <property type="match status" value="1"/>
</dbReference>
<dbReference type="InterPro" id="IPR015947">
    <property type="entry name" value="PUA-like_sf"/>
</dbReference>
<evidence type="ECO:0000259" key="12">
    <source>
        <dbReference type="PROSITE" id="PS50867"/>
    </source>
</evidence>
<feature type="domain" description="Pre-SET" evidence="12">
    <location>
        <begin position="454"/>
        <end position="516"/>
    </location>
</feature>
<evidence type="ECO:0000256" key="2">
    <source>
        <dbReference type="ARBA" id="ARBA00022454"/>
    </source>
</evidence>
<dbReference type="SUPFAM" id="SSF82199">
    <property type="entry name" value="SET domain"/>
    <property type="match status" value="1"/>
</dbReference>
<dbReference type="PROSITE" id="PS51575">
    <property type="entry name" value="SAM_MT43_SUVAR39_2"/>
    <property type="match status" value="1"/>
</dbReference>
<dbReference type="SUPFAM" id="SSF88697">
    <property type="entry name" value="PUA domain-like"/>
    <property type="match status" value="1"/>
</dbReference>
<dbReference type="PROSITE" id="PS51015">
    <property type="entry name" value="YDG"/>
    <property type="match status" value="1"/>
</dbReference>
<dbReference type="GO" id="GO:0032259">
    <property type="term" value="P:methylation"/>
    <property type="evidence" value="ECO:0007669"/>
    <property type="project" value="UniProtKB-KW"/>
</dbReference>
<dbReference type="Gene3D" id="2.170.270.10">
    <property type="entry name" value="SET domain"/>
    <property type="match status" value="1"/>
</dbReference>
<dbReference type="Pfam" id="PF00856">
    <property type="entry name" value="SET"/>
    <property type="match status" value="1"/>
</dbReference>
<accession>A0A5S9UXH8</accession>
<name>A0A5S9UXH8_ARATH</name>
<keyword evidence="5" id="KW-0949">S-adenosyl-L-methionine</keyword>
<dbReference type="InterPro" id="IPR025794">
    <property type="entry name" value="H3-K9-MeTrfase_plant"/>
</dbReference>
<dbReference type="InterPro" id="IPR001214">
    <property type="entry name" value="SET_dom"/>
</dbReference>
<evidence type="ECO:0000256" key="7">
    <source>
        <dbReference type="ARBA" id="ARBA00023242"/>
    </source>
</evidence>
<dbReference type="GO" id="GO:0000775">
    <property type="term" value="C:chromosome, centromeric region"/>
    <property type="evidence" value="ECO:0007669"/>
    <property type="project" value="UniProtKB-SubCell"/>
</dbReference>
<dbReference type="InterPro" id="IPR007728">
    <property type="entry name" value="Pre-SET_dom"/>
</dbReference>
<dbReference type="InterPro" id="IPR003105">
    <property type="entry name" value="SRA_YDG"/>
</dbReference>
<dbReference type="Pfam" id="PF02182">
    <property type="entry name" value="SAD_SRA"/>
    <property type="match status" value="1"/>
</dbReference>
<organism evidence="15 16">
    <name type="scientific">Arabidopsis thaliana</name>
    <name type="common">Mouse-ear cress</name>
    <dbReference type="NCBI Taxonomy" id="3702"/>
    <lineage>
        <taxon>Eukaryota</taxon>
        <taxon>Viridiplantae</taxon>
        <taxon>Streptophyta</taxon>
        <taxon>Embryophyta</taxon>
        <taxon>Tracheophyta</taxon>
        <taxon>Spermatophyta</taxon>
        <taxon>Magnoliopsida</taxon>
        <taxon>eudicotyledons</taxon>
        <taxon>Gunneridae</taxon>
        <taxon>Pentapetalae</taxon>
        <taxon>rosids</taxon>
        <taxon>malvids</taxon>
        <taxon>Brassicales</taxon>
        <taxon>Brassicaceae</taxon>
        <taxon>Camelineae</taxon>
        <taxon>Arabidopsis</taxon>
    </lineage>
</organism>
<dbReference type="SMART" id="SM00466">
    <property type="entry name" value="SRA"/>
    <property type="match status" value="1"/>
</dbReference>
<dbReference type="PROSITE" id="PS50867">
    <property type="entry name" value="PRE_SET"/>
    <property type="match status" value="1"/>
</dbReference>
<dbReference type="SMART" id="SM00317">
    <property type="entry name" value="SET"/>
    <property type="match status" value="1"/>
</dbReference>
<sequence>MDKSIPIKAIPVACVRPDLVDDVTKNTSTIPTMVSPVLTNMPSATSPLLMVPPLRTIWPSNKEWYDGDAGPSSTGPIKREASDNTNDTAHNTFAPPPEMVIPLITIRPSDDSSNYSCDAGAGPSTGPVKRGRGRPKGSKNSTPTEPKKPKVYDPNSLKVTSRGNFDSEITEAETETGNQEIVDSVMMRFDAVRRRLCQINHPEDILTTASGNCTKMGVKTNTRRRIGAVPGIHVGDIFYYWGEMCLVGLHKSNYGGIDFFTAAESAVEGHAAMCVVTAGQYDGETEGLDTLIYSGQGGTDVYGNARDQEMKGGNLALEASVSKGNDVRVVRGVIHPHENNQKIYIYDGMYLVSKFWTVTGKSGFKEFRFKLVRKPNQPPAYAIWKTVENLRNHDLIDSRQGFILEDLSFGAELLRVPLVNEVDEDDKTIPEDFDYIPSQCHSGMMTHEFHFDRQSLGCQNCRHQPCMHQNCTCVQRNGDLLPYHNNILVCRKPLIYECGGSCPCPDHCPTRLVQTGLKLHLEVFKTRNCGWGLRSWDPIRAGTFICEFAGLRKTKEEVEEDDDYLFDTSKIYQRFRWNYEPELLLEDSWEQVSEFINLPTQVLISAKEKGNVGRFMNHSCSPNVFWQPIEYENRGDVYLLIGLFAMKHIPPMTELTYDYGVSCVERSEEDEVLLYKGKKTCLCGSVKCRGSFT</sequence>
<gene>
    <name evidence="15" type="ORF">C24_LOCUS1829</name>
</gene>
<evidence type="ECO:0000259" key="13">
    <source>
        <dbReference type="PROSITE" id="PS50868"/>
    </source>
</evidence>
<evidence type="ECO:0000256" key="9">
    <source>
        <dbReference type="PROSITE-ProRule" id="PRU00358"/>
    </source>
</evidence>
<dbReference type="KEGG" id="ath:AT1G17770"/>
<feature type="domain" description="YDG" evidence="14">
    <location>
        <begin position="227"/>
        <end position="373"/>
    </location>
</feature>
<evidence type="ECO:0000256" key="4">
    <source>
        <dbReference type="ARBA" id="ARBA00022679"/>
    </source>
</evidence>
<dbReference type="InterPro" id="IPR051357">
    <property type="entry name" value="H3K9_HMTase_SUVAR3-9"/>
</dbReference>
<proteinExistence type="predicted"/>
<dbReference type="SMART" id="SM00468">
    <property type="entry name" value="PreSET"/>
    <property type="match status" value="1"/>
</dbReference>
<dbReference type="InterPro" id="IPR036987">
    <property type="entry name" value="SRA-YDG_sf"/>
</dbReference>
<evidence type="ECO:0000256" key="5">
    <source>
        <dbReference type="ARBA" id="ARBA00022691"/>
    </source>
</evidence>
<dbReference type="SMR" id="A0A5S9UXH8"/>
<dbReference type="OrthoDB" id="616263at2759"/>
<dbReference type="EMBL" id="CACSHJ010000087">
    <property type="protein sequence ID" value="CAA0215661.1"/>
    <property type="molecule type" value="Genomic_DNA"/>
</dbReference>
<dbReference type="PROSITE" id="PS50868">
    <property type="entry name" value="POST_SET"/>
    <property type="match status" value="1"/>
</dbReference>
<feature type="region of interest" description="Disordered" evidence="10">
    <location>
        <begin position="111"/>
        <end position="175"/>
    </location>
</feature>
<evidence type="ECO:0000256" key="1">
    <source>
        <dbReference type="ARBA" id="ARBA00004584"/>
    </source>
</evidence>
<evidence type="ECO:0000256" key="8">
    <source>
        <dbReference type="ARBA" id="ARBA00023328"/>
    </source>
</evidence>
<keyword evidence="2" id="KW-0158">Chromosome</keyword>
<feature type="domain" description="Post-SET" evidence="13">
    <location>
        <begin position="677"/>
        <end position="693"/>
    </location>
</feature>
<keyword evidence="8" id="KW-0137">Centromere</keyword>
<evidence type="ECO:0000256" key="3">
    <source>
        <dbReference type="ARBA" id="ARBA00022603"/>
    </source>
</evidence>
<evidence type="ECO:0000313" key="15">
    <source>
        <dbReference type="EMBL" id="CAA0215661.1"/>
    </source>
</evidence>
<dbReference type="GO" id="GO:0005634">
    <property type="term" value="C:nucleus"/>
    <property type="evidence" value="ECO:0007669"/>
    <property type="project" value="UniProtKB-SubCell"/>
</dbReference>
<dbReference type="ExpressionAtlas" id="A0A5S9UXH8">
    <property type="expression patterns" value="baseline"/>
</dbReference>
<dbReference type="InterPro" id="IPR003616">
    <property type="entry name" value="Post-SET_dom"/>
</dbReference>
<dbReference type="PANTHER" id="PTHR45660">
    <property type="entry name" value="HISTONE-LYSINE N-METHYLTRANSFERASE SETMAR"/>
    <property type="match status" value="1"/>
</dbReference>
<dbReference type="PANTHER" id="PTHR45660:SF18">
    <property type="entry name" value="HISTONE-LYSINE N-METHYLTRANSFERASE, H3 LYSINE-9 SPECIFIC SUVH7-RELATED"/>
    <property type="match status" value="1"/>
</dbReference>
<comment type="subcellular location">
    <subcellularLocation>
        <location evidence="1">Chromosome</location>
        <location evidence="1">Centromere</location>
    </subcellularLocation>
    <subcellularLocation>
        <location evidence="9">Nucleus</location>
    </subcellularLocation>
</comment>
<keyword evidence="6" id="KW-0156">Chromatin regulator</keyword>
<dbReference type="Proteomes" id="UP000434276">
    <property type="component" value="Unassembled WGS sequence"/>
</dbReference>
<dbReference type="AlphaFoldDB" id="A0A5S9UXH8"/>
<keyword evidence="3" id="KW-0489">Methyltransferase</keyword>
<evidence type="ECO:0000256" key="10">
    <source>
        <dbReference type="SAM" id="MobiDB-lite"/>
    </source>
</evidence>
<protein>
    <submittedName>
        <fullName evidence="15">Uncharacterized protein</fullName>
    </submittedName>
</protein>
<dbReference type="GO" id="GO:0008270">
    <property type="term" value="F:zinc ion binding"/>
    <property type="evidence" value="ECO:0007669"/>
    <property type="project" value="InterPro"/>
</dbReference>
<dbReference type="OMA" id="RTIWPSN"/>
<keyword evidence="4" id="KW-0808">Transferase</keyword>
<reference evidence="15 16" key="1">
    <citation type="submission" date="2019-12" db="EMBL/GenBank/DDBJ databases">
        <authorList>
            <person name="Jiao W.-B."/>
            <person name="Schneeberger K."/>
        </authorList>
    </citation>
    <scope>NUCLEOTIDE SEQUENCE [LARGE SCALE GENOMIC DNA]</scope>
    <source>
        <strain evidence="16">cv. C24</strain>
    </source>
</reference>
<evidence type="ECO:0000256" key="6">
    <source>
        <dbReference type="ARBA" id="ARBA00022853"/>
    </source>
</evidence>
<keyword evidence="7 9" id="KW-0539">Nucleus</keyword>
<evidence type="ECO:0000313" key="16">
    <source>
        <dbReference type="Proteomes" id="UP000434276"/>
    </source>
</evidence>
<feature type="region of interest" description="Disordered" evidence="10">
    <location>
        <begin position="64"/>
        <end position="99"/>
    </location>
</feature>